<evidence type="ECO:0000313" key="2">
    <source>
        <dbReference type="Proteomes" id="UP000663836"/>
    </source>
</evidence>
<evidence type="ECO:0000313" key="1">
    <source>
        <dbReference type="EMBL" id="CAF4208336.1"/>
    </source>
</evidence>
<protein>
    <submittedName>
        <fullName evidence="1">Uncharacterized protein</fullName>
    </submittedName>
</protein>
<organism evidence="1 2">
    <name type="scientific">Rotaria sordida</name>
    <dbReference type="NCBI Taxonomy" id="392033"/>
    <lineage>
        <taxon>Eukaryota</taxon>
        <taxon>Metazoa</taxon>
        <taxon>Spiralia</taxon>
        <taxon>Gnathifera</taxon>
        <taxon>Rotifera</taxon>
        <taxon>Eurotatoria</taxon>
        <taxon>Bdelloidea</taxon>
        <taxon>Philodinida</taxon>
        <taxon>Philodinidae</taxon>
        <taxon>Rotaria</taxon>
    </lineage>
</organism>
<dbReference type="Proteomes" id="UP000663836">
    <property type="component" value="Unassembled WGS sequence"/>
</dbReference>
<gene>
    <name evidence="1" type="ORF">JBS370_LOCUS36869</name>
</gene>
<accession>A0A820BZ03</accession>
<sequence>MNPMERFRSNLKVACMLKIEPETWFSPHLAAYIRHVASYYQVDAHAMVLAIINGITSTCRSTYVNRTSHFMVPCNLYNILVARSGYSKSNILDLAQLIGETAAVYFQQSEENKEDEIREENSSEISGSSVVSTATTKNVLRKSIKVVFNDGTPAGILNNLKQCARTVHLHEADVTLKSFGLLLPSPFDITPSKVDSFRSTLMTLHEKSNIFFKYNFLHVFYGASTGDLVAAELVRQTASLSADALFERFLLWPLDGEPIPNEKCITSIDYSQFCSLEQFSVLCGFFADFILELEPDGKQILADQAYEFRIT</sequence>
<comment type="caution">
    <text evidence="1">The sequence shown here is derived from an EMBL/GenBank/DDBJ whole genome shotgun (WGS) entry which is preliminary data.</text>
</comment>
<reference evidence="1" key="1">
    <citation type="submission" date="2021-02" db="EMBL/GenBank/DDBJ databases">
        <authorList>
            <person name="Nowell W R."/>
        </authorList>
    </citation>
    <scope>NUCLEOTIDE SEQUENCE</scope>
</reference>
<proteinExistence type="predicted"/>
<dbReference type="AlphaFoldDB" id="A0A820BZ03"/>
<dbReference type="EMBL" id="CAJOBD010015445">
    <property type="protein sequence ID" value="CAF4208336.1"/>
    <property type="molecule type" value="Genomic_DNA"/>
</dbReference>
<name>A0A820BZ03_9BILA</name>
<feature type="non-terminal residue" evidence="1">
    <location>
        <position position="1"/>
    </location>
</feature>